<dbReference type="PANTHER" id="PTHR35908">
    <property type="entry name" value="HYPOTHETICAL FUSION PROTEIN"/>
    <property type="match status" value="1"/>
</dbReference>
<dbReference type="SUPFAM" id="SSF54593">
    <property type="entry name" value="Glyoxalase/Bleomycin resistance protein/Dihydroxybiphenyl dioxygenase"/>
    <property type="match status" value="1"/>
</dbReference>
<dbReference type="GO" id="GO:0016829">
    <property type="term" value="F:lyase activity"/>
    <property type="evidence" value="ECO:0007669"/>
    <property type="project" value="UniProtKB-KW"/>
</dbReference>
<evidence type="ECO:0000313" key="4">
    <source>
        <dbReference type="Proteomes" id="UP000534306"/>
    </source>
</evidence>
<evidence type="ECO:0000313" key="5">
    <source>
        <dbReference type="Proteomes" id="UP000553957"/>
    </source>
</evidence>
<gene>
    <name evidence="2" type="ORF">HNR71_005543</name>
    <name evidence="3" type="ORF">HPO96_08440</name>
</gene>
<dbReference type="CDD" id="cd06587">
    <property type="entry name" value="VOC"/>
    <property type="match status" value="1"/>
</dbReference>
<protein>
    <submittedName>
        <fullName evidence="2">Catechol 2,3-dioxygenase-like lactoylglutathione lyase family enzyme</fullName>
    </submittedName>
    <submittedName>
        <fullName evidence="3">VOC family protein</fullName>
    </submittedName>
</protein>
<name>A0A7Y4KX76_9ACTN</name>
<dbReference type="Pfam" id="PF18029">
    <property type="entry name" value="Glyoxalase_6"/>
    <property type="match status" value="1"/>
</dbReference>
<comment type="caution">
    <text evidence="3">The sequence shown here is derived from an EMBL/GenBank/DDBJ whole genome shotgun (WGS) entry which is preliminary data.</text>
</comment>
<dbReference type="GO" id="GO:0051213">
    <property type="term" value="F:dioxygenase activity"/>
    <property type="evidence" value="ECO:0007669"/>
    <property type="project" value="UniProtKB-KW"/>
</dbReference>
<dbReference type="InterPro" id="IPR029068">
    <property type="entry name" value="Glyas_Bleomycin-R_OHBP_Dase"/>
</dbReference>
<feature type="domain" description="VOC" evidence="1">
    <location>
        <begin position="12"/>
        <end position="127"/>
    </location>
</feature>
<evidence type="ECO:0000313" key="3">
    <source>
        <dbReference type="EMBL" id="NOL40270.1"/>
    </source>
</evidence>
<keyword evidence="2" id="KW-0560">Oxidoreductase</keyword>
<dbReference type="InterPro" id="IPR037523">
    <property type="entry name" value="VOC_core"/>
</dbReference>
<reference evidence="3 4" key="1">
    <citation type="submission" date="2020-05" db="EMBL/GenBank/DDBJ databases">
        <title>Genome sequence of Kribbella sandramycini ATCC 39419.</title>
        <authorList>
            <person name="Maclea K.S."/>
            <person name="Fair J.L."/>
        </authorList>
    </citation>
    <scope>NUCLEOTIDE SEQUENCE [LARGE SCALE GENOMIC DNA]</scope>
    <source>
        <strain evidence="3 4">ATCC 39419</strain>
    </source>
</reference>
<dbReference type="InterPro" id="IPR041581">
    <property type="entry name" value="Glyoxalase_6"/>
</dbReference>
<dbReference type="AlphaFoldDB" id="A0A7Y4KX76"/>
<evidence type="ECO:0000313" key="2">
    <source>
        <dbReference type="EMBL" id="MBB6569906.1"/>
    </source>
</evidence>
<proteinExistence type="predicted"/>
<sequence>MTARPAAVGDLRLATVCVNATDLDRAADFWCAALGYQRPERIGDHDQFAHLKDPAGTGPTVLLQRADEIPDQPTPVHLDLYTADRDHHIERLLALGATKPDSWPYPAEHEFVVLRDPEGNEFCVIDVQ</sequence>
<dbReference type="Gene3D" id="3.10.180.10">
    <property type="entry name" value="2,3-Dihydroxybiphenyl 1,2-Dioxygenase, domain 1"/>
    <property type="match status" value="1"/>
</dbReference>
<dbReference type="PANTHER" id="PTHR35908:SF1">
    <property type="entry name" value="CONSERVED PROTEIN"/>
    <property type="match status" value="1"/>
</dbReference>
<evidence type="ECO:0000259" key="1">
    <source>
        <dbReference type="PROSITE" id="PS51819"/>
    </source>
</evidence>
<keyword evidence="2" id="KW-0223">Dioxygenase</keyword>
<dbReference type="RefSeq" id="WP_171672672.1">
    <property type="nucleotide sequence ID" value="NZ_BAAAGT010000002.1"/>
</dbReference>
<reference evidence="2 5" key="2">
    <citation type="submission" date="2020-08" db="EMBL/GenBank/DDBJ databases">
        <title>Sequencing the genomes of 1000 actinobacteria strains.</title>
        <authorList>
            <person name="Klenk H.-P."/>
        </authorList>
    </citation>
    <scope>NUCLEOTIDE SEQUENCE [LARGE SCALE GENOMIC DNA]</scope>
    <source>
        <strain evidence="2 5">DSM 15626</strain>
    </source>
</reference>
<dbReference type="Proteomes" id="UP000553957">
    <property type="component" value="Unassembled WGS sequence"/>
</dbReference>
<keyword evidence="2" id="KW-0456">Lyase</keyword>
<organism evidence="3 4">
    <name type="scientific">Kribbella sandramycini</name>
    <dbReference type="NCBI Taxonomy" id="60450"/>
    <lineage>
        <taxon>Bacteria</taxon>
        <taxon>Bacillati</taxon>
        <taxon>Actinomycetota</taxon>
        <taxon>Actinomycetes</taxon>
        <taxon>Propionibacteriales</taxon>
        <taxon>Kribbellaceae</taxon>
        <taxon>Kribbella</taxon>
    </lineage>
</organism>
<keyword evidence="4" id="KW-1185">Reference proteome</keyword>
<accession>A0A7Y4KX76</accession>
<dbReference type="EMBL" id="JACHKF010000001">
    <property type="protein sequence ID" value="MBB6569906.1"/>
    <property type="molecule type" value="Genomic_DNA"/>
</dbReference>
<dbReference type="EMBL" id="JABJRC010000002">
    <property type="protein sequence ID" value="NOL40270.1"/>
    <property type="molecule type" value="Genomic_DNA"/>
</dbReference>
<dbReference type="PROSITE" id="PS51819">
    <property type="entry name" value="VOC"/>
    <property type="match status" value="1"/>
</dbReference>
<dbReference type="Proteomes" id="UP000534306">
    <property type="component" value="Unassembled WGS sequence"/>
</dbReference>